<keyword evidence="2" id="KW-1185">Reference proteome</keyword>
<dbReference type="Proteomes" id="UP000619376">
    <property type="component" value="Unassembled WGS sequence"/>
</dbReference>
<dbReference type="Gene3D" id="3.40.50.720">
    <property type="entry name" value="NAD(P)-binding Rossmann-like Domain"/>
    <property type="match status" value="1"/>
</dbReference>
<dbReference type="PRINTS" id="PR00081">
    <property type="entry name" value="GDHRDH"/>
</dbReference>
<dbReference type="InterPro" id="IPR002347">
    <property type="entry name" value="SDR_fam"/>
</dbReference>
<dbReference type="InterPro" id="IPR036291">
    <property type="entry name" value="NAD(P)-bd_dom_sf"/>
</dbReference>
<gene>
    <name evidence="1" type="ORF">GCM10017781_39820</name>
</gene>
<reference evidence="2" key="1">
    <citation type="journal article" date="2019" name="Int. J. Syst. Evol. Microbiol.">
        <title>The Global Catalogue of Microorganisms (GCM) 10K type strain sequencing project: providing services to taxonomists for standard genome sequencing and annotation.</title>
        <authorList>
            <consortium name="The Broad Institute Genomics Platform"/>
            <consortium name="The Broad Institute Genome Sequencing Center for Infectious Disease"/>
            <person name="Wu L."/>
            <person name="Ma J."/>
        </authorList>
    </citation>
    <scope>NUCLEOTIDE SEQUENCE [LARGE SCALE GENOMIC DNA]</scope>
    <source>
        <strain evidence="2">CGMCC 1.18437</strain>
    </source>
</reference>
<dbReference type="Pfam" id="PF00106">
    <property type="entry name" value="adh_short"/>
    <property type="match status" value="1"/>
</dbReference>
<name>A0ABQ3JTD0_9DEIO</name>
<evidence type="ECO:0000313" key="1">
    <source>
        <dbReference type="EMBL" id="GHF59527.1"/>
    </source>
</evidence>
<comment type="caution">
    <text evidence="1">The sequence shown here is derived from an EMBL/GenBank/DDBJ whole genome shotgun (WGS) entry which is preliminary data.</text>
</comment>
<sequence length="296" mass="31808">MEPILEGGSMDRPLAGRVALVTGGSRGVGRGVALGLGEAGATVYITGRTVQGRHPDLPQVSGSLEETAAEVTALGGMGVPVPCDHRDDAQVRAVVERIGQEHGRLDVLVNNVWGGYEGLHRWDERGQRWQAPFWEQPLELWDDMFVAGVRAHYVASALCAPLLIGAAGLVVNISFFAGQRHHGQENIPYFLAKNADDQMARAMANHLRPHGVTAVSLYPGLVRTEGVLLAPEGTFDFSNSESPQFLGRAVAALAGDPQRLARSGQVLVAAELGEQYGFTDVDGRRPRSIRAEYAEE</sequence>
<accession>A0ABQ3JTD0</accession>
<dbReference type="PANTHER" id="PTHR44147">
    <property type="entry name" value="DEHYDROGENASE/REDUCTASE SDR FAMILY MEMBER 1"/>
    <property type="match status" value="1"/>
</dbReference>
<dbReference type="EMBL" id="BNAJ01000013">
    <property type="protein sequence ID" value="GHF59527.1"/>
    <property type="molecule type" value="Genomic_DNA"/>
</dbReference>
<protein>
    <submittedName>
        <fullName evidence="1">Oxidoreductase</fullName>
    </submittedName>
</protein>
<evidence type="ECO:0000313" key="2">
    <source>
        <dbReference type="Proteomes" id="UP000619376"/>
    </source>
</evidence>
<dbReference type="PANTHER" id="PTHR44147:SF2">
    <property type="entry name" value="DEHYDROGENASE_REDUCTASE SDR FAMILY MEMBER 1"/>
    <property type="match status" value="1"/>
</dbReference>
<proteinExistence type="predicted"/>
<organism evidence="1 2">
    <name type="scientific">Deinococcus metalli</name>
    <dbReference type="NCBI Taxonomy" id="1141878"/>
    <lineage>
        <taxon>Bacteria</taxon>
        <taxon>Thermotogati</taxon>
        <taxon>Deinococcota</taxon>
        <taxon>Deinococci</taxon>
        <taxon>Deinococcales</taxon>
        <taxon>Deinococcaceae</taxon>
        <taxon>Deinococcus</taxon>
    </lineage>
</organism>
<dbReference type="SUPFAM" id="SSF51735">
    <property type="entry name" value="NAD(P)-binding Rossmann-fold domains"/>
    <property type="match status" value="1"/>
</dbReference>